<proteinExistence type="inferred from homology"/>
<feature type="compositionally biased region" description="Low complexity" evidence="6">
    <location>
        <begin position="525"/>
        <end position="547"/>
    </location>
</feature>
<sequence>MSDGFGSPVPYAEPNWYYKGFTSPYYTDSHRAWRLRCRNFVEEHIIPFVSDWEKSKAIPPEAYVECYKAGLLPCVVGAKGFDYVDAKACPKPQGYDYFHELIFIDELARCASGGVLWGLIEGLQIGLPPVLNFASDALKARVAPPCLRGEKKICLCITEPYAGSDVANIRTTAKLTADGKHYIVSGEKKWITNGIFADYFSVAVRTGGPGMKGISMLLIERDMPGVRTTRMECQGVWPSGTTFVEFNDVKVPVENLIGKENEGFRVIMYNFNHERWGFVVQAARLARVLYEESFKYAQKRKTFGKALVEHPVIRWKLAEMSRQIEGVQYWLENVTHQMNVLSWEDSMAALGGTLGLMKAHSTKVFEYCAREASQVFGGNAYTRSGLGEKVERLYRDVRAYAIPGGSEEILLDLGIRQADRLYKKNQHDSKLGLASGVADRLMVFGLDAWAFPESLSFYDEEPVLICCDGTRLPRAPVLGPEKSPTDHLSDIMLSDDASFSTDESPPHTAHLSRRHLPPVAEKYYTPTSLQTTSSSPASADQSAANDDVPPKERKKKPQALDLAINTDIDDNEVDVRFVNAIRSRRLNLSEPVFGTLEYYRMQLRAHATPIYWKDYDPLPEPVRYRPMPLNADLMYFYAPPPPLAAMSQDMMPRCRCFVRSGTNPSAKEACSISLTAPGSASLGFFIEQPVRTRREGLQQRATSREAYDLLWERRFMPHSLYSRVWSRQSHRRIGGQRLEKYGREQPSQGDGLPFTQSRATPQLSAALLNTMFQRRRGRVSKPKPLTLNSGIKPVVRRCTETPTACSTSWDLARCVTEVTLPFPAALLIRATYLPHLSLPSTSAPHFTQRGGQTILQPLTDDTRRDLIWGKAEDVTRCLDSLTITNFDALFTLHNLKYGLAETYAFVDIANGLNNSVESNICGFKLHSLDVDIKGFIDGEISKFADVLEPMTLAEQREFLRKRIPAAPFHFTLQRELNRLNDAHTLYGTPYRDFDYVLPIRFDSHMRNGAQVVTLGFPGLNESYYPGIYGKAVTGHKEGDVIVEIDGKPVLQWMLDMVSEGGPYTGIYQGPLQRLNNRFFVRSSVDRALIVSPPPAGPLNVTFEDGSIGDDPLVGQTFPTLCPGDGGFFLPAAVYENFSEVQDFARENNVTRLLFDVSSNGGGYVVATFALQWYIVPDPDAICVPIVRHMTENWLSWVYSFGVNYNETIDKYFEENADLVGDPGFIHERFQQLYLLINYADQLLSDSETPQEARIENYEVLRLKGFEEAIRSQKTAAKRARLFNIFLKERLFLNSSTAVGSQLAPQYGWYLFDNSDVINPKTRGPFDPPLSQFTDYQTRQWGKSSNYSATSVYGFCYELLEDAVPSYAKASYDAKYWTEVGFVTDGNCGSACSSFTQTLQLTGAATAFTFGGLADQPMDVASFGGGDVLEYDDISPLLNIASHLGYWATFGKSSWSKEHANTWVNKPIPFPNSARARYTWNMDTPISHLGPDALPRQFYIIPPHKHLNMWARNLDERAAIHKEIVSIKNWTHLRVNPQFPDLGYCPAYSKGCHPAGTT</sequence>
<dbReference type="GO" id="GO:0050660">
    <property type="term" value="F:flavin adenine dinucleotide binding"/>
    <property type="evidence" value="ECO:0007669"/>
    <property type="project" value="InterPro"/>
</dbReference>
<feature type="domain" description="Acyl-CoA dehydrogenase/oxidase N-terminal" evidence="9">
    <location>
        <begin position="27"/>
        <end position="150"/>
    </location>
</feature>
<evidence type="ECO:0000256" key="2">
    <source>
        <dbReference type="ARBA" id="ARBA00009347"/>
    </source>
</evidence>
<dbReference type="Pfam" id="PF02770">
    <property type="entry name" value="Acyl-CoA_dh_M"/>
    <property type="match status" value="1"/>
</dbReference>
<organism evidence="10 11">
    <name type="scientific">Perkinsus olseni</name>
    <name type="common">Perkinsus atlanticus</name>
    <dbReference type="NCBI Taxonomy" id="32597"/>
    <lineage>
        <taxon>Eukaryota</taxon>
        <taxon>Sar</taxon>
        <taxon>Alveolata</taxon>
        <taxon>Perkinsozoa</taxon>
        <taxon>Perkinsea</taxon>
        <taxon>Perkinsida</taxon>
        <taxon>Perkinsidae</taxon>
        <taxon>Perkinsus</taxon>
    </lineage>
</organism>
<dbReference type="Gene3D" id="1.20.140.10">
    <property type="entry name" value="Butyryl-CoA Dehydrogenase, subunit A, domain 3"/>
    <property type="match status" value="1"/>
</dbReference>
<evidence type="ECO:0000313" key="11">
    <source>
        <dbReference type="Proteomes" id="UP000541610"/>
    </source>
</evidence>
<evidence type="ECO:0000256" key="6">
    <source>
        <dbReference type="SAM" id="MobiDB-lite"/>
    </source>
</evidence>
<gene>
    <name evidence="10" type="ORF">FOZ60_012938</name>
</gene>
<dbReference type="EMBL" id="JABANP010000057">
    <property type="protein sequence ID" value="KAF4692639.1"/>
    <property type="molecule type" value="Genomic_DNA"/>
</dbReference>
<dbReference type="Gene3D" id="1.10.540.10">
    <property type="entry name" value="Acyl-CoA dehydrogenase/oxidase, N-terminal domain"/>
    <property type="match status" value="1"/>
</dbReference>
<dbReference type="PANTHER" id="PTHR48083">
    <property type="entry name" value="MEDIUM-CHAIN SPECIFIC ACYL-COA DEHYDROGENASE, MITOCHONDRIAL-RELATED"/>
    <property type="match status" value="1"/>
</dbReference>
<comment type="caution">
    <text evidence="10">The sequence shown here is derived from an EMBL/GenBank/DDBJ whole genome shotgun (WGS) entry which is preliminary data.</text>
</comment>
<dbReference type="Gene3D" id="2.40.110.10">
    <property type="entry name" value="Butyryl-CoA Dehydrogenase, subunit A, domain 2"/>
    <property type="match status" value="1"/>
</dbReference>
<dbReference type="GO" id="GO:0005737">
    <property type="term" value="C:cytoplasm"/>
    <property type="evidence" value="ECO:0007669"/>
    <property type="project" value="TreeGrafter"/>
</dbReference>
<evidence type="ECO:0000256" key="4">
    <source>
        <dbReference type="ARBA" id="ARBA00022827"/>
    </source>
</evidence>
<keyword evidence="4" id="KW-0274">FAD</keyword>
<feature type="domain" description="Acyl-CoA oxidase/dehydrogenase middle" evidence="8">
    <location>
        <begin position="154"/>
        <end position="249"/>
    </location>
</feature>
<comment type="cofactor">
    <cofactor evidence="1">
        <name>FAD</name>
        <dbReference type="ChEBI" id="CHEBI:57692"/>
    </cofactor>
</comment>
<evidence type="ECO:0008006" key="12">
    <source>
        <dbReference type="Google" id="ProtNLM"/>
    </source>
</evidence>
<dbReference type="InterPro" id="IPR037069">
    <property type="entry name" value="AcylCoA_DH/ox_N_sf"/>
</dbReference>
<evidence type="ECO:0000313" key="10">
    <source>
        <dbReference type="EMBL" id="KAF4692639.1"/>
    </source>
</evidence>
<protein>
    <recommendedName>
        <fullName evidence="12">Isobutyryl-CoA dehydrogenase, mitochondrial</fullName>
    </recommendedName>
</protein>
<keyword evidence="5" id="KW-0560">Oxidoreductase</keyword>
<evidence type="ECO:0000256" key="5">
    <source>
        <dbReference type="ARBA" id="ARBA00023002"/>
    </source>
</evidence>
<dbReference type="InterPro" id="IPR013786">
    <property type="entry name" value="AcylCoA_DH/ox_N"/>
</dbReference>
<dbReference type="GO" id="GO:0003995">
    <property type="term" value="F:acyl-CoA dehydrogenase activity"/>
    <property type="evidence" value="ECO:0007669"/>
    <property type="project" value="TreeGrafter"/>
</dbReference>
<feature type="region of interest" description="Disordered" evidence="6">
    <location>
        <begin position="496"/>
        <end position="559"/>
    </location>
</feature>
<dbReference type="SUPFAM" id="SSF56645">
    <property type="entry name" value="Acyl-CoA dehydrogenase NM domain-like"/>
    <property type="match status" value="1"/>
</dbReference>
<dbReference type="InterPro" id="IPR009100">
    <property type="entry name" value="AcylCoA_DH/oxidase_NM_dom_sf"/>
</dbReference>
<keyword evidence="3" id="KW-0285">Flavoprotein</keyword>
<dbReference type="GO" id="GO:0033539">
    <property type="term" value="P:fatty acid beta-oxidation using acyl-CoA dehydrogenase"/>
    <property type="evidence" value="ECO:0007669"/>
    <property type="project" value="TreeGrafter"/>
</dbReference>
<dbReference type="InterPro" id="IPR050741">
    <property type="entry name" value="Acyl-CoA_dehydrogenase"/>
</dbReference>
<evidence type="ECO:0000259" key="8">
    <source>
        <dbReference type="Pfam" id="PF02770"/>
    </source>
</evidence>
<dbReference type="Proteomes" id="UP000541610">
    <property type="component" value="Unassembled WGS sequence"/>
</dbReference>
<dbReference type="InterPro" id="IPR046373">
    <property type="entry name" value="Acyl-CoA_Oxase/DH_mid-dom_sf"/>
</dbReference>
<evidence type="ECO:0000259" key="7">
    <source>
        <dbReference type="Pfam" id="PF00441"/>
    </source>
</evidence>
<dbReference type="InterPro" id="IPR036250">
    <property type="entry name" value="AcylCo_DH-like_C"/>
</dbReference>
<dbReference type="Pfam" id="PF00441">
    <property type="entry name" value="Acyl-CoA_dh_1"/>
    <property type="match status" value="1"/>
</dbReference>
<dbReference type="SUPFAM" id="SSF47203">
    <property type="entry name" value="Acyl-CoA dehydrogenase C-terminal domain-like"/>
    <property type="match status" value="1"/>
</dbReference>
<dbReference type="InterPro" id="IPR009075">
    <property type="entry name" value="AcylCo_DH/oxidase_C"/>
</dbReference>
<feature type="domain" description="Acyl-CoA dehydrogenase/oxidase C-terminal" evidence="7">
    <location>
        <begin position="261"/>
        <end position="416"/>
    </location>
</feature>
<dbReference type="OrthoDB" id="2588832at2759"/>
<dbReference type="PANTHER" id="PTHR48083:SF28">
    <property type="entry name" value="ACYL-COA DEHYDROGENASE FAMILY PROTEIN (AFU_ORTHOLOGUE AFUA_6G10880)-RELATED"/>
    <property type="match status" value="1"/>
</dbReference>
<evidence type="ECO:0000259" key="9">
    <source>
        <dbReference type="Pfam" id="PF02771"/>
    </source>
</evidence>
<comment type="similarity">
    <text evidence="2">Belongs to the acyl-CoA dehydrogenase family.</text>
</comment>
<reference evidence="10 11" key="1">
    <citation type="submission" date="2020-04" db="EMBL/GenBank/DDBJ databases">
        <title>Perkinsus olseni comparative genomics.</title>
        <authorList>
            <person name="Bogema D.R."/>
        </authorList>
    </citation>
    <scope>NUCLEOTIDE SEQUENCE [LARGE SCALE GENOMIC DNA]</scope>
    <source>
        <strain evidence="10">00978-12</strain>
    </source>
</reference>
<evidence type="ECO:0000256" key="1">
    <source>
        <dbReference type="ARBA" id="ARBA00001974"/>
    </source>
</evidence>
<name>A0A7J6P971_PEROL</name>
<evidence type="ECO:0000256" key="3">
    <source>
        <dbReference type="ARBA" id="ARBA00022630"/>
    </source>
</evidence>
<accession>A0A7J6P971</accession>
<dbReference type="Pfam" id="PF02771">
    <property type="entry name" value="Acyl-CoA_dh_N"/>
    <property type="match status" value="1"/>
</dbReference>
<dbReference type="InterPro" id="IPR006091">
    <property type="entry name" value="Acyl-CoA_Oxase/DH_mid-dom"/>
</dbReference>